<feature type="chain" id="PRO_5020375482" evidence="1">
    <location>
        <begin position="20"/>
        <end position="431"/>
    </location>
</feature>
<name>A0A4U1BJI5_9GAMM</name>
<accession>A0A4U1BJI5</accession>
<feature type="signal peptide" evidence="1">
    <location>
        <begin position="1"/>
        <end position="19"/>
    </location>
</feature>
<dbReference type="Proteomes" id="UP000305674">
    <property type="component" value="Unassembled WGS sequence"/>
</dbReference>
<keyword evidence="3" id="KW-1185">Reference proteome</keyword>
<dbReference type="Pfam" id="PF06629">
    <property type="entry name" value="MipA"/>
    <property type="match status" value="1"/>
</dbReference>
<gene>
    <name evidence="2" type="ORF">FCL40_03660</name>
</gene>
<dbReference type="EMBL" id="SWCI01000002">
    <property type="protein sequence ID" value="TKB50270.1"/>
    <property type="molecule type" value="Genomic_DNA"/>
</dbReference>
<dbReference type="AlphaFoldDB" id="A0A4U1BJI5"/>
<comment type="caution">
    <text evidence="2">The sequence shown here is derived from an EMBL/GenBank/DDBJ whole genome shotgun (WGS) entry which is preliminary data.</text>
</comment>
<sequence length="431" mass="49203">MMRQLLGALALMSSGLVLAVPGSGPQPDWGIAIGVRHADIPYRTEVDQGADILPLMFVHGDDFYLHGLEGGYHLWQQDEHQATLFTRFRFFDIPREFQNSIQEDSFDLGGRYRYMPSPGHFIDAELLSDRRGRSYGHLRYGFDHRWPSLTVQPTLQLDWRSREFVEHYHALETGGGRSDIGASAGVTLSWHLISNLYVIGKLEGSMLGDGAGNLPTLDKRFTLESYAGIAFFPSPDSQGLHFSREPLKGHYLRLAHGWGTPSNLGEILNFDWEKDPYNNRLSSLFYGIPLTDTLFDQPIDLYFTPGVVYHHSSQVQKPSYEGVLAIKAYYTLNWPLRWRIGVAEGLSYISRPTYIERTELEEKGYRPSKLMNYLDFSLDLNLGDLFQSAALERVWFGWSIHHRSSIFETSSAFGRIKGGSNYNTLYLQWHF</sequence>
<dbReference type="InterPro" id="IPR010583">
    <property type="entry name" value="MipA"/>
</dbReference>
<protein>
    <submittedName>
        <fullName evidence="2">MipA/OmpV family protein</fullName>
    </submittedName>
</protein>
<dbReference type="OrthoDB" id="92529at2"/>
<evidence type="ECO:0000313" key="3">
    <source>
        <dbReference type="Proteomes" id="UP000305674"/>
    </source>
</evidence>
<evidence type="ECO:0000313" key="2">
    <source>
        <dbReference type="EMBL" id="TKB50270.1"/>
    </source>
</evidence>
<organism evidence="2 3">
    <name type="scientific">Ferrimonas sediminicola</name>
    <dbReference type="NCBI Taxonomy" id="2569538"/>
    <lineage>
        <taxon>Bacteria</taxon>
        <taxon>Pseudomonadati</taxon>
        <taxon>Pseudomonadota</taxon>
        <taxon>Gammaproteobacteria</taxon>
        <taxon>Alteromonadales</taxon>
        <taxon>Ferrimonadaceae</taxon>
        <taxon>Ferrimonas</taxon>
    </lineage>
</organism>
<proteinExistence type="predicted"/>
<reference evidence="2 3" key="1">
    <citation type="submission" date="2019-04" db="EMBL/GenBank/DDBJ databases">
        <authorList>
            <person name="Hwang J.C."/>
        </authorList>
    </citation>
    <scope>NUCLEOTIDE SEQUENCE [LARGE SCALE GENOMIC DNA]</scope>
    <source>
        <strain evidence="2 3">IMCC35001</strain>
    </source>
</reference>
<evidence type="ECO:0000256" key="1">
    <source>
        <dbReference type="SAM" id="SignalP"/>
    </source>
</evidence>
<keyword evidence="1" id="KW-0732">Signal</keyword>